<dbReference type="GO" id="GO:0005634">
    <property type="term" value="C:nucleus"/>
    <property type="evidence" value="ECO:0007669"/>
    <property type="project" value="TreeGrafter"/>
</dbReference>
<dbReference type="InterPro" id="IPR006600">
    <property type="entry name" value="HTH_CenpB_DNA-bd_dom"/>
</dbReference>
<dbReference type="SUPFAM" id="SSF46689">
    <property type="entry name" value="Homeodomain-like"/>
    <property type="match status" value="1"/>
</dbReference>
<dbReference type="EMBL" id="CAKKTJ010000199">
    <property type="protein sequence ID" value="CAH0477843.1"/>
    <property type="molecule type" value="Genomic_DNA"/>
</dbReference>
<evidence type="ECO:0000313" key="6">
    <source>
        <dbReference type="Proteomes" id="UP001158986"/>
    </source>
</evidence>
<feature type="compositionally biased region" description="Polar residues" evidence="2">
    <location>
        <begin position="482"/>
        <end position="504"/>
    </location>
</feature>
<feature type="compositionally biased region" description="Polar residues" evidence="2">
    <location>
        <begin position="512"/>
        <end position="521"/>
    </location>
</feature>
<evidence type="ECO:0000259" key="3">
    <source>
        <dbReference type="PROSITE" id="PS51253"/>
    </source>
</evidence>
<dbReference type="InterPro" id="IPR004875">
    <property type="entry name" value="DDE_SF_endonuclease_dom"/>
</dbReference>
<organism evidence="4 7">
    <name type="scientific">Peronospora belbahrii</name>
    <dbReference type="NCBI Taxonomy" id="622444"/>
    <lineage>
        <taxon>Eukaryota</taxon>
        <taxon>Sar</taxon>
        <taxon>Stramenopiles</taxon>
        <taxon>Oomycota</taxon>
        <taxon>Peronosporomycetes</taxon>
        <taxon>Peronosporales</taxon>
        <taxon>Peronosporaceae</taxon>
        <taxon>Peronospora</taxon>
    </lineage>
</organism>
<dbReference type="GO" id="GO:0003677">
    <property type="term" value="F:DNA binding"/>
    <property type="evidence" value="ECO:0007669"/>
    <property type="project" value="UniProtKB-KW"/>
</dbReference>
<protein>
    <recommendedName>
        <fullName evidence="3">HTH CENPB-type domain-containing protein</fullName>
    </recommendedName>
</protein>
<dbReference type="SMART" id="SM00674">
    <property type="entry name" value="CENPB"/>
    <property type="match status" value="1"/>
</dbReference>
<proteinExistence type="predicted"/>
<dbReference type="Pfam" id="PF03221">
    <property type="entry name" value="HTH_Tnp_Tc5"/>
    <property type="match status" value="1"/>
</dbReference>
<dbReference type="Proteomes" id="UP001160483">
    <property type="component" value="Unassembled WGS sequence"/>
</dbReference>
<dbReference type="PROSITE" id="PS51253">
    <property type="entry name" value="HTH_CENPB"/>
    <property type="match status" value="1"/>
</dbReference>
<sequence>MTRPKARSTNLTHEQKRLICLHARQFPKTTQTQLGLWAKEQFNLDYVPSQAAMSYMLKKRTQFELVSGEGRDYKKLRTVKCPEVDSALANWFLYCQARRLKLPGDLVRHKARVFYELLAPQLPESVTCSPPQFSNGWMHSFMGRHGFSLGGGKGSKGRTSRVAHEEVDGKPKFAPETSVISTPNHIKAAVAGVSPDNVYWLHETRLFYAMSPDRQALPSNHHPEKKLTMLLALNADGSDRLNPFFVGPHPLPIKSSEKVDERPYQFACNHKAWMPPTMLRDWLMALDWRMRVTNRKIVLIVDSVAAMCVQKVSLSNVTMHFVERNHAGELCVRALEMGVVAAVKRRYRHQLLDYALDRRDEGQLDIYDVPLQKVVEWVAQGWQQIPRTRIMASFAHVGVMVISESGSSIALDDRIDEKLDAQIQVLLKRLKLVSPMRLIEVVAPSSEKISDESLTDADFADSALHAAQGTVGIQLSSEDLTRHTMTQEPSTLSSSTPFDMQVTSPRPAAPRRNTNSTSNLISEYPDFDQGYPGSLDETWLSRIAWHRTVTAPARQPVSDLEAVQKTIRLATEMNCDPIVMLELNRIQTEVANRESSASTSTTLTAPTTRNNATAICQFHFGAPTRRLL</sequence>
<dbReference type="AlphaFoldDB" id="A0AAU9KY45"/>
<dbReference type="EMBL" id="CAKLCB010000304">
    <property type="protein sequence ID" value="CAH0519567.1"/>
    <property type="molecule type" value="Genomic_DNA"/>
</dbReference>
<keyword evidence="1" id="KW-0238">DNA-binding</keyword>
<name>A0AAU9KY45_9STRA</name>
<evidence type="ECO:0000256" key="2">
    <source>
        <dbReference type="SAM" id="MobiDB-lite"/>
    </source>
</evidence>
<dbReference type="Proteomes" id="UP001158986">
    <property type="component" value="Unassembled WGS sequence"/>
</dbReference>
<evidence type="ECO:0000313" key="5">
    <source>
        <dbReference type="EMBL" id="CAH0519567.1"/>
    </source>
</evidence>
<feature type="region of interest" description="Disordered" evidence="2">
    <location>
        <begin position="482"/>
        <end position="525"/>
    </location>
</feature>
<accession>A0AAU9KY45</accession>
<comment type="caution">
    <text evidence="4">The sequence shown here is derived from an EMBL/GenBank/DDBJ whole genome shotgun (WGS) entry which is preliminary data.</text>
</comment>
<dbReference type="InterPro" id="IPR050863">
    <property type="entry name" value="CenT-Element_Derived"/>
</dbReference>
<reference evidence="4 6" key="1">
    <citation type="submission" date="2021-11" db="EMBL/GenBank/DDBJ databases">
        <authorList>
            <person name="Islam A."/>
            <person name="Islam S."/>
            <person name="Flora M.S."/>
            <person name="Rahman M."/>
            <person name="Ziaur R.M."/>
            <person name="Epstein J.H."/>
            <person name="Hassan M."/>
            <person name="Klassen M."/>
            <person name="Woodard K."/>
            <person name="Webb A."/>
            <person name="Webby R.J."/>
            <person name="El Zowalaty M.E."/>
        </authorList>
    </citation>
    <scope>NUCLEOTIDE SEQUENCE</scope>
    <source>
        <strain evidence="5">Pbs1</strain>
        <strain evidence="4">Pbs3</strain>
    </source>
</reference>
<evidence type="ECO:0000256" key="1">
    <source>
        <dbReference type="ARBA" id="ARBA00023125"/>
    </source>
</evidence>
<dbReference type="PANTHER" id="PTHR19303">
    <property type="entry name" value="TRANSPOSON"/>
    <property type="match status" value="1"/>
</dbReference>
<dbReference type="InterPro" id="IPR009057">
    <property type="entry name" value="Homeodomain-like_sf"/>
</dbReference>
<dbReference type="PANTHER" id="PTHR19303:SF73">
    <property type="entry name" value="PROTEIN PDC2"/>
    <property type="match status" value="1"/>
</dbReference>
<evidence type="ECO:0000313" key="4">
    <source>
        <dbReference type="EMBL" id="CAH0477843.1"/>
    </source>
</evidence>
<keyword evidence="6" id="KW-1185">Reference proteome</keyword>
<dbReference type="Gene3D" id="1.10.10.60">
    <property type="entry name" value="Homeodomain-like"/>
    <property type="match status" value="1"/>
</dbReference>
<evidence type="ECO:0000313" key="7">
    <source>
        <dbReference type="Proteomes" id="UP001160483"/>
    </source>
</evidence>
<dbReference type="Pfam" id="PF03184">
    <property type="entry name" value="DDE_1"/>
    <property type="match status" value="1"/>
</dbReference>
<feature type="domain" description="HTH CENPB-type" evidence="3">
    <location>
        <begin position="72"/>
        <end position="151"/>
    </location>
</feature>
<gene>
    <name evidence="5" type="ORF">PBS001_LOCUS6092</name>
    <name evidence="4" type="ORF">PBS003_LOCUS4569</name>
</gene>